<evidence type="ECO:0000256" key="7">
    <source>
        <dbReference type="ARBA" id="ARBA00023239"/>
    </source>
</evidence>
<dbReference type="InterPro" id="IPR015421">
    <property type="entry name" value="PyrdxlP-dep_Trfase_major"/>
</dbReference>
<dbReference type="InterPro" id="IPR015422">
    <property type="entry name" value="PyrdxlP-dep_Trfase_small"/>
</dbReference>
<dbReference type="Pfam" id="PF00155">
    <property type="entry name" value="Aminotran_1_2"/>
    <property type="match status" value="1"/>
</dbReference>
<dbReference type="SUPFAM" id="SSF53383">
    <property type="entry name" value="PLP-dependent transferases"/>
    <property type="match status" value="1"/>
</dbReference>
<dbReference type="CDD" id="cd00609">
    <property type="entry name" value="AAT_like"/>
    <property type="match status" value="1"/>
</dbReference>
<dbReference type="PANTHER" id="PTHR42885:SF1">
    <property type="entry name" value="THREONINE-PHOSPHATE DECARBOXYLASE"/>
    <property type="match status" value="1"/>
</dbReference>
<comment type="caution">
    <text evidence="12">The sequence shown here is derived from an EMBL/GenBank/DDBJ whole genome shotgun (WGS) entry which is preliminary data.</text>
</comment>
<dbReference type="PANTHER" id="PTHR42885">
    <property type="entry name" value="HISTIDINOL-PHOSPHATE AMINOTRANSFERASE-RELATED"/>
    <property type="match status" value="1"/>
</dbReference>
<evidence type="ECO:0000256" key="3">
    <source>
        <dbReference type="ARBA" id="ARBA00004953"/>
    </source>
</evidence>
<comment type="catalytic activity">
    <reaction evidence="9">
        <text>O-phospho-L-threonine + H(+) = (R)-1-aminopropan-2-yl phosphate + CO2</text>
        <dbReference type="Rhea" id="RHEA:11492"/>
        <dbReference type="ChEBI" id="CHEBI:15378"/>
        <dbReference type="ChEBI" id="CHEBI:16526"/>
        <dbReference type="ChEBI" id="CHEBI:58563"/>
        <dbReference type="ChEBI" id="CHEBI:58675"/>
        <dbReference type="EC" id="4.1.1.81"/>
    </reaction>
</comment>
<evidence type="ECO:0000259" key="11">
    <source>
        <dbReference type="Pfam" id="PF00155"/>
    </source>
</evidence>
<keyword evidence="5" id="KW-0169">Cobalamin biosynthesis</keyword>
<reference evidence="13" key="1">
    <citation type="journal article" date="2019" name="Int. J. Syst. Evol. Microbiol.">
        <title>The Global Catalogue of Microorganisms (GCM) 10K type strain sequencing project: providing services to taxonomists for standard genome sequencing and annotation.</title>
        <authorList>
            <consortium name="The Broad Institute Genomics Platform"/>
            <consortium name="The Broad Institute Genome Sequencing Center for Infectious Disease"/>
            <person name="Wu L."/>
            <person name="Ma J."/>
        </authorList>
    </citation>
    <scope>NUCLEOTIDE SEQUENCE [LARGE SCALE GENOMIC DNA]</scope>
    <source>
        <strain evidence="13">CCUG 36956</strain>
    </source>
</reference>
<evidence type="ECO:0000256" key="2">
    <source>
        <dbReference type="ARBA" id="ARBA00003444"/>
    </source>
</evidence>
<comment type="pathway">
    <text evidence="3">Cofactor biosynthesis; adenosylcobalamin biosynthesis.</text>
</comment>
<comment type="function">
    <text evidence="2">Decarboxylates L-threonine-O-3-phosphate to yield (R)-1-amino-2-propanol O-2-phosphate, the precursor for the linkage between the nucleotide loop and the corrin ring in cobalamin.</text>
</comment>
<evidence type="ECO:0000256" key="4">
    <source>
        <dbReference type="ARBA" id="ARBA00012285"/>
    </source>
</evidence>
<dbReference type="Gene3D" id="3.40.640.10">
    <property type="entry name" value="Type I PLP-dependent aspartate aminotransferase-like (Major domain)"/>
    <property type="match status" value="1"/>
</dbReference>
<dbReference type="Gene3D" id="3.90.1150.10">
    <property type="entry name" value="Aspartate Aminotransferase, domain 1"/>
    <property type="match status" value="1"/>
</dbReference>
<keyword evidence="13" id="KW-1185">Reference proteome</keyword>
<evidence type="ECO:0000256" key="6">
    <source>
        <dbReference type="ARBA" id="ARBA00022898"/>
    </source>
</evidence>
<evidence type="ECO:0000256" key="9">
    <source>
        <dbReference type="ARBA" id="ARBA00048531"/>
    </source>
</evidence>
<organism evidence="12 13">
    <name type="scientific">Herminiimonas aquatilis</name>
    <dbReference type="NCBI Taxonomy" id="345342"/>
    <lineage>
        <taxon>Bacteria</taxon>
        <taxon>Pseudomonadati</taxon>
        <taxon>Pseudomonadota</taxon>
        <taxon>Betaproteobacteria</taxon>
        <taxon>Burkholderiales</taxon>
        <taxon>Oxalobacteraceae</taxon>
        <taxon>Herminiimonas</taxon>
    </lineage>
</organism>
<evidence type="ECO:0000256" key="8">
    <source>
        <dbReference type="ARBA" id="ARBA00029996"/>
    </source>
</evidence>
<dbReference type="InterPro" id="IPR004839">
    <property type="entry name" value="Aminotransferase_I/II_large"/>
</dbReference>
<dbReference type="Proteomes" id="UP001596379">
    <property type="component" value="Unassembled WGS sequence"/>
</dbReference>
<gene>
    <name evidence="12" type="primary">cobD</name>
    <name evidence="12" type="ORF">ACFQO0_15350</name>
</gene>
<dbReference type="EC" id="4.1.1.81" evidence="4"/>
<dbReference type="RefSeq" id="WP_382236330.1">
    <property type="nucleotide sequence ID" value="NZ_JBHTCC010000004.1"/>
</dbReference>
<feature type="compositionally biased region" description="Polar residues" evidence="10">
    <location>
        <begin position="329"/>
        <end position="349"/>
    </location>
</feature>
<name>A0ABW2J9H1_9BURK</name>
<dbReference type="InterPro" id="IPR005860">
    <property type="entry name" value="CobD"/>
</dbReference>
<keyword evidence="7 12" id="KW-0456">Lyase</keyword>
<evidence type="ECO:0000256" key="10">
    <source>
        <dbReference type="SAM" id="MobiDB-lite"/>
    </source>
</evidence>
<accession>A0ABW2J9H1</accession>
<dbReference type="InterPro" id="IPR015424">
    <property type="entry name" value="PyrdxlP-dep_Trfase"/>
</dbReference>
<sequence length="349" mass="37641">MLEHGGNLHDAIGRYQRPREDWLDLSTGINPQPYPVPAIAPDAWHRLPEPSTALLDAARHYYGAPQLLPVAGTQAAIQGLPRLRSYSKVVVAAPSYAEHAFQWRRAGHAVSEVPYAQLASAVDDCDVMVVCNPNNPTGASVPADVLLRWSSQLAEKGGWLIVDEAFGDVTSQTSVAAHTGSAGLIVLRSVGKFFGLAGVRLGFVAAHAELLTKLADLLGPWAVSGPAQQIGCAALSDRAWQLAMRQQLEDQGQRLQCLLATHGIASTGCALYQYWPQLRPAEFAERMAAHGVWIRHFMHGVRLGLPPDEAGWQRLQHALSASMAVTPAAQDSSQNSSQHPSTDIPQDIE</sequence>
<dbReference type="NCBIfam" id="TIGR01140">
    <property type="entry name" value="L_thr_O3P_dcar"/>
    <property type="match status" value="1"/>
</dbReference>
<evidence type="ECO:0000256" key="1">
    <source>
        <dbReference type="ARBA" id="ARBA00001933"/>
    </source>
</evidence>
<proteinExistence type="predicted"/>
<feature type="region of interest" description="Disordered" evidence="10">
    <location>
        <begin position="323"/>
        <end position="349"/>
    </location>
</feature>
<evidence type="ECO:0000313" key="12">
    <source>
        <dbReference type="EMBL" id="MFC7299814.1"/>
    </source>
</evidence>
<feature type="domain" description="Aminotransferase class I/classII large" evidence="11">
    <location>
        <begin position="52"/>
        <end position="297"/>
    </location>
</feature>
<evidence type="ECO:0000313" key="13">
    <source>
        <dbReference type="Proteomes" id="UP001596379"/>
    </source>
</evidence>
<comment type="cofactor">
    <cofactor evidence="1">
        <name>pyridoxal 5'-phosphate</name>
        <dbReference type="ChEBI" id="CHEBI:597326"/>
    </cofactor>
</comment>
<evidence type="ECO:0000256" key="5">
    <source>
        <dbReference type="ARBA" id="ARBA00022573"/>
    </source>
</evidence>
<dbReference type="EMBL" id="JBHTCC010000004">
    <property type="protein sequence ID" value="MFC7299814.1"/>
    <property type="molecule type" value="Genomic_DNA"/>
</dbReference>
<dbReference type="GO" id="GO:0048472">
    <property type="term" value="F:threonine-phosphate decarboxylase activity"/>
    <property type="evidence" value="ECO:0007669"/>
    <property type="project" value="UniProtKB-EC"/>
</dbReference>
<keyword evidence="6" id="KW-0663">Pyridoxal phosphate</keyword>
<protein>
    <recommendedName>
        <fullName evidence="4">threonine-phosphate decarboxylase</fullName>
        <ecNumber evidence="4">4.1.1.81</ecNumber>
    </recommendedName>
    <alternativeName>
        <fullName evidence="8">L-threonine-O-3-phosphate decarboxylase</fullName>
    </alternativeName>
</protein>